<accession>A0A8J4XH82</accession>
<dbReference type="OrthoDB" id="67310at2759"/>
<dbReference type="InterPro" id="IPR000980">
    <property type="entry name" value="SH2"/>
</dbReference>
<sequence length="178" mass="19945">MAEGVTPDAVIAWFTEYQNNHIVKDGVMPKWFHGNISRKQAEEMLMTKPPGYFLIRVSQSRVGYTLSYRTKDLCRHFMIDMLPGNQCEIVGENLHHCSLHDLVAFHCKSPIQPYTELLTVACDQAVQNTSEEMPPALPASHPSVTNRNLSTSSDGSVTPTRLYPVLEQELSALNLDSV</sequence>
<dbReference type="PRINTS" id="PR00401">
    <property type="entry name" value="SH2DOMAIN"/>
</dbReference>
<evidence type="ECO:0000259" key="4">
    <source>
        <dbReference type="PROSITE" id="PS50001"/>
    </source>
</evidence>
<feature type="domain" description="SH2" evidence="4">
    <location>
        <begin position="31"/>
        <end position="122"/>
    </location>
</feature>
<dbReference type="GO" id="GO:0005737">
    <property type="term" value="C:cytoplasm"/>
    <property type="evidence" value="ECO:0007669"/>
    <property type="project" value="TreeGrafter"/>
</dbReference>
<dbReference type="AlphaFoldDB" id="A0A8J4XH82"/>
<name>A0A8J4XH82_CLAMG</name>
<feature type="compositionally biased region" description="Polar residues" evidence="3">
    <location>
        <begin position="142"/>
        <end position="157"/>
    </location>
</feature>
<reference evidence="5" key="1">
    <citation type="submission" date="2020-07" db="EMBL/GenBank/DDBJ databases">
        <title>Clarias magur genome sequencing, assembly and annotation.</title>
        <authorList>
            <person name="Kushwaha B."/>
            <person name="Kumar R."/>
            <person name="Das P."/>
            <person name="Joshi C.G."/>
            <person name="Kumar D."/>
            <person name="Nagpure N.S."/>
            <person name="Pandey M."/>
            <person name="Agarwal S."/>
            <person name="Srivastava S."/>
            <person name="Singh M."/>
            <person name="Sahoo L."/>
            <person name="Jayasankar P."/>
            <person name="Meher P.K."/>
            <person name="Koringa P.G."/>
            <person name="Iquebal M.A."/>
            <person name="Das S.P."/>
            <person name="Bit A."/>
            <person name="Patnaik S."/>
            <person name="Patel N."/>
            <person name="Shah T.M."/>
            <person name="Hinsu A."/>
            <person name="Jena J.K."/>
        </authorList>
    </citation>
    <scope>NUCLEOTIDE SEQUENCE</scope>
    <source>
        <strain evidence="5">CIFAMagur01</strain>
        <tissue evidence="5">Testis</tissue>
    </source>
</reference>
<dbReference type="EMBL" id="QNUK01000002">
    <property type="protein sequence ID" value="KAF5909796.1"/>
    <property type="molecule type" value="Genomic_DNA"/>
</dbReference>
<dbReference type="SMART" id="SM00252">
    <property type="entry name" value="SH2"/>
    <property type="match status" value="1"/>
</dbReference>
<feature type="region of interest" description="Disordered" evidence="3">
    <location>
        <begin position="131"/>
        <end position="157"/>
    </location>
</feature>
<dbReference type="Gene3D" id="3.30.505.10">
    <property type="entry name" value="SH2 domain"/>
    <property type="match status" value="1"/>
</dbReference>
<dbReference type="InterPro" id="IPR036860">
    <property type="entry name" value="SH2_dom_sf"/>
</dbReference>
<dbReference type="SUPFAM" id="SSF55550">
    <property type="entry name" value="SH2 domain"/>
    <property type="match status" value="1"/>
</dbReference>
<evidence type="ECO:0000313" key="5">
    <source>
        <dbReference type="EMBL" id="KAF5909796.1"/>
    </source>
</evidence>
<dbReference type="PROSITE" id="PS50001">
    <property type="entry name" value="SH2"/>
    <property type="match status" value="1"/>
</dbReference>
<protein>
    <submittedName>
        <fullName evidence="5">Hematopoietic SH2 domain-containing protein</fullName>
    </submittedName>
</protein>
<feature type="non-terminal residue" evidence="5">
    <location>
        <position position="1"/>
    </location>
</feature>
<comment type="caution">
    <text evidence="5">The sequence shown here is derived from an EMBL/GenBank/DDBJ whole genome shotgun (WGS) entry which is preliminary data.</text>
</comment>
<keyword evidence="1 2" id="KW-0727">SH2 domain</keyword>
<dbReference type="PANTHER" id="PTHR14388:SF3">
    <property type="entry name" value="HEMATOPOIETIC SH2 DOMAIN-CONTAINING PROTEIN"/>
    <property type="match status" value="1"/>
</dbReference>
<proteinExistence type="predicted"/>
<evidence type="ECO:0000256" key="1">
    <source>
        <dbReference type="ARBA" id="ARBA00022999"/>
    </source>
</evidence>
<dbReference type="PANTHER" id="PTHR14388">
    <property type="entry name" value="T CELL-SPECIFIC ADAPTER PROTEIN TSAD"/>
    <property type="match status" value="1"/>
</dbReference>
<evidence type="ECO:0000256" key="2">
    <source>
        <dbReference type="PROSITE-ProRule" id="PRU00191"/>
    </source>
</evidence>
<dbReference type="Pfam" id="PF00017">
    <property type="entry name" value="SH2"/>
    <property type="match status" value="1"/>
</dbReference>
<gene>
    <name evidence="5" type="primary">hsh2d</name>
    <name evidence="5" type="ORF">DAT39_000382</name>
</gene>
<evidence type="ECO:0000256" key="3">
    <source>
        <dbReference type="SAM" id="MobiDB-lite"/>
    </source>
</evidence>
<keyword evidence="6" id="KW-1185">Reference proteome</keyword>
<organism evidence="5 6">
    <name type="scientific">Clarias magur</name>
    <name type="common">Asian catfish</name>
    <name type="synonym">Macropteronotus magur</name>
    <dbReference type="NCBI Taxonomy" id="1594786"/>
    <lineage>
        <taxon>Eukaryota</taxon>
        <taxon>Metazoa</taxon>
        <taxon>Chordata</taxon>
        <taxon>Craniata</taxon>
        <taxon>Vertebrata</taxon>
        <taxon>Euteleostomi</taxon>
        <taxon>Actinopterygii</taxon>
        <taxon>Neopterygii</taxon>
        <taxon>Teleostei</taxon>
        <taxon>Ostariophysi</taxon>
        <taxon>Siluriformes</taxon>
        <taxon>Clariidae</taxon>
        <taxon>Clarias</taxon>
    </lineage>
</organism>
<dbReference type="Proteomes" id="UP000727407">
    <property type="component" value="Unassembled WGS sequence"/>
</dbReference>
<evidence type="ECO:0000313" key="6">
    <source>
        <dbReference type="Proteomes" id="UP000727407"/>
    </source>
</evidence>